<feature type="region of interest" description="Disordered" evidence="1">
    <location>
        <begin position="108"/>
        <end position="134"/>
    </location>
</feature>
<reference evidence="2 3" key="1">
    <citation type="journal article" date="2014" name="Agronomy (Basel)">
        <title>A Draft Genome Sequence for Ensete ventricosum, the Drought-Tolerant Tree Against Hunger.</title>
        <authorList>
            <person name="Harrison J."/>
            <person name="Moore K.A."/>
            <person name="Paszkiewicz K."/>
            <person name="Jones T."/>
            <person name="Grant M."/>
            <person name="Ambacheew D."/>
            <person name="Muzemil S."/>
            <person name="Studholme D.J."/>
        </authorList>
    </citation>
    <scope>NUCLEOTIDE SEQUENCE [LARGE SCALE GENOMIC DNA]</scope>
</reference>
<evidence type="ECO:0000256" key="1">
    <source>
        <dbReference type="SAM" id="MobiDB-lite"/>
    </source>
</evidence>
<evidence type="ECO:0000313" key="3">
    <source>
        <dbReference type="Proteomes" id="UP000287651"/>
    </source>
</evidence>
<feature type="region of interest" description="Disordered" evidence="1">
    <location>
        <begin position="71"/>
        <end position="91"/>
    </location>
</feature>
<name>A0A426XAA9_ENSVE</name>
<proteinExistence type="predicted"/>
<protein>
    <submittedName>
        <fullName evidence="2">Uncharacterized protein</fullName>
    </submittedName>
</protein>
<dbReference type="Proteomes" id="UP000287651">
    <property type="component" value="Unassembled WGS sequence"/>
</dbReference>
<accession>A0A426XAA9</accession>
<dbReference type="AlphaFoldDB" id="A0A426XAA9"/>
<dbReference type="EMBL" id="AMZH03023635">
    <property type="protein sequence ID" value="RRT36427.1"/>
    <property type="molecule type" value="Genomic_DNA"/>
</dbReference>
<sequence>MDTHKSFTLSFSNQSVQQRQLEESFRSTVDAAVSPMTDPKLARSLLSNAYAMEQLILCSRSNKRRFMASGLRDDAKTRSHPYPSRRQAPSNHRFALLVSRLQQAVTISHHTMSKQGSAGHVPRDNPLRGPSIGK</sequence>
<gene>
    <name evidence="2" type="ORF">B296_00047516</name>
</gene>
<comment type="caution">
    <text evidence="2">The sequence shown here is derived from an EMBL/GenBank/DDBJ whole genome shotgun (WGS) entry which is preliminary data.</text>
</comment>
<organism evidence="2 3">
    <name type="scientific">Ensete ventricosum</name>
    <name type="common">Abyssinian banana</name>
    <name type="synonym">Musa ensete</name>
    <dbReference type="NCBI Taxonomy" id="4639"/>
    <lineage>
        <taxon>Eukaryota</taxon>
        <taxon>Viridiplantae</taxon>
        <taxon>Streptophyta</taxon>
        <taxon>Embryophyta</taxon>
        <taxon>Tracheophyta</taxon>
        <taxon>Spermatophyta</taxon>
        <taxon>Magnoliopsida</taxon>
        <taxon>Liliopsida</taxon>
        <taxon>Zingiberales</taxon>
        <taxon>Musaceae</taxon>
        <taxon>Ensete</taxon>
    </lineage>
</organism>
<evidence type="ECO:0000313" key="2">
    <source>
        <dbReference type="EMBL" id="RRT36427.1"/>
    </source>
</evidence>